<sequence length="1010" mass="114417">MSDFDHAFAQLQHNPTPEQLEVFTSQVETLSKMLKFDQMKRKLQDCLSSILREQRFDGIRLSEHMLRLYKLLGSYSRSLGGRGVYEQLYRKAHFNESLKFYLQWAEQCAKERVLEPFKEVLQKARDSLSVTMSMSSIESGFRDLVDEFFDGKQSDLFFSPDDTMDLFRDHSVLKPGRRNKRRSSVCFLRSVAPINNDKEPLFGRGTKTLIRSEFVDTPAVYGVSIEEFRLANYKDTFGEDVEHQQRRDSGIVHMKPVSDEARKARDVVDARMASNLNSRRRPLPALVEGNADEEEEKRSRFNSPVIPTRDAHRPPLRAKSEVQKTSETITLSSDTKSVKENSYNELDDSVENNEKLRVMAAGRENTRPDRSSNYSSTTSSIRTAKSGGGLDLQAENNCLEAHAMFSETLHLGATEKTMPAATATQIYTDFSVLCDPDPTMTLDRPPPPGKKTSGGLNVVFDEQAPAPDEQVEEEQVEEEEKEVTKISELKPMNREKMITKLKEENDESRSTLQTPPTFSSSSLDEDDVFSDELVHGFGRKTRGGIVTSTPAAGIPFIDIDSYFGNKSDENARQVEEPAQPTFAVPQGSAFNKMLRRKSQAPPALAPAPPPAPVLKAEPNSSIDCLSDNLGRRLSIGADEMKALDDTAEMTGCIQRRRSEIIRKGDINPWDESLRRKLMATVRSPVNMHEFQERAAKIQANRDYEVGGETLHIQTVIGQGGYAKVYKAVNEERKTVAVKFEVPSCSWEVYICDQMRNRLIKEGDERRVKMADWCIMQVMDAYVFSTASLLVNEYHEYGNLLECMNHMKDPNWHISAFLVAQIARILKEVHECKIIHGDVKPDNFMITRKIDSNWDREALMSSDTFVIKLIDWGRAIDMMQLKDQKFKGRAGTDGFDSPEMIDGRSWTYQADFYGFAVSMAVLCSPKYPKLTGSIGSYSLSCDIKRRNVLRDTVNEIATKLVNIPSCDELPDWNEIIDKFSDFWEENFDASAWRQAVAKFNDACDIAAANNK</sequence>
<evidence type="ECO:0000256" key="3">
    <source>
        <dbReference type="ARBA" id="ARBA00022741"/>
    </source>
</evidence>
<dbReference type="PROSITE" id="PS50011">
    <property type="entry name" value="PROTEIN_KINASE_DOM"/>
    <property type="match status" value="1"/>
</dbReference>
<dbReference type="CTD" id="9823422"/>
<dbReference type="InParanoid" id="E3NLY9"/>
<evidence type="ECO:0000256" key="5">
    <source>
        <dbReference type="ARBA" id="ARBA00022840"/>
    </source>
</evidence>
<dbReference type="STRING" id="31234.E3NLY9"/>
<dbReference type="Pfam" id="PF00069">
    <property type="entry name" value="Pkinase"/>
    <property type="match status" value="1"/>
</dbReference>
<dbReference type="EMBL" id="DS268956">
    <property type="protein sequence ID" value="EFP06321.1"/>
    <property type="molecule type" value="Genomic_DNA"/>
</dbReference>
<evidence type="ECO:0000313" key="10">
    <source>
        <dbReference type="EMBL" id="EFP06321.1"/>
    </source>
</evidence>
<evidence type="ECO:0000256" key="6">
    <source>
        <dbReference type="ARBA" id="ARBA00023328"/>
    </source>
</evidence>
<name>E3NLY9_CAERE</name>
<dbReference type="InterPro" id="IPR008271">
    <property type="entry name" value="Ser/Thr_kinase_AS"/>
</dbReference>
<dbReference type="PANTHER" id="PTHR14030">
    <property type="entry name" value="MITOTIC CHECKPOINT SERINE/THREONINE-PROTEIN KINASE BUB1"/>
    <property type="match status" value="1"/>
</dbReference>
<keyword evidence="3 7" id="KW-0547">Nucleotide-binding</keyword>
<evidence type="ECO:0000256" key="1">
    <source>
        <dbReference type="ARBA" id="ARBA00004629"/>
    </source>
</evidence>
<dbReference type="Proteomes" id="UP000008281">
    <property type="component" value="Unassembled WGS sequence"/>
</dbReference>
<feature type="compositionally biased region" description="Basic and acidic residues" evidence="8">
    <location>
        <begin position="309"/>
        <end position="324"/>
    </location>
</feature>
<organism evidence="11">
    <name type="scientific">Caenorhabditis remanei</name>
    <name type="common">Caenorhabditis vulgaris</name>
    <dbReference type="NCBI Taxonomy" id="31234"/>
    <lineage>
        <taxon>Eukaryota</taxon>
        <taxon>Metazoa</taxon>
        <taxon>Ecdysozoa</taxon>
        <taxon>Nematoda</taxon>
        <taxon>Chromadorea</taxon>
        <taxon>Rhabditida</taxon>
        <taxon>Rhabditina</taxon>
        <taxon>Rhabditomorpha</taxon>
        <taxon>Rhabditoidea</taxon>
        <taxon>Rhabditidae</taxon>
        <taxon>Peloderinae</taxon>
        <taxon>Caenorhabditis</taxon>
    </lineage>
</organism>
<dbReference type="PROSITE" id="PS00108">
    <property type="entry name" value="PROTEIN_KINASE_ST"/>
    <property type="match status" value="1"/>
</dbReference>
<keyword evidence="2" id="KW-0158">Chromosome</keyword>
<dbReference type="eggNOG" id="KOG1166">
    <property type="taxonomic scope" value="Eukaryota"/>
</dbReference>
<feature type="compositionally biased region" description="Pro residues" evidence="8">
    <location>
        <begin position="603"/>
        <end position="612"/>
    </location>
</feature>
<dbReference type="PANTHER" id="PTHR14030:SF4">
    <property type="entry name" value="BUB1 KINASE, ISOFORM A-RELATED"/>
    <property type="match status" value="1"/>
</dbReference>
<dbReference type="GO" id="GO:0007094">
    <property type="term" value="P:mitotic spindle assembly checkpoint signaling"/>
    <property type="evidence" value="ECO:0007669"/>
    <property type="project" value="InterPro"/>
</dbReference>
<dbReference type="GO" id="GO:0051754">
    <property type="term" value="P:meiotic sister chromatid cohesion, centromeric"/>
    <property type="evidence" value="ECO:0007669"/>
    <property type="project" value="TreeGrafter"/>
</dbReference>
<keyword evidence="6" id="KW-0137">Centromere</keyword>
<keyword evidence="5 7" id="KW-0067">ATP-binding</keyword>
<keyword evidence="4" id="KW-0995">Kinetochore</keyword>
<dbReference type="GO" id="GO:0000776">
    <property type="term" value="C:kinetochore"/>
    <property type="evidence" value="ECO:0007669"/>
    <property type="project" value="UniProtKB-KW"/>
</dbReference>
<feature type="compositionally biased region" description="Polar residues" evidence="8">
    <location>
        <begin position="510"/>
        <end position="522"/>
    </location>
</feature>
<dbReference type="SUPFAM" id="SSF56112">
    <property type="entry name" value="Protein kinase-like (PK-like)"/>
    <property type="match status" value="1"/>
</dbReference>
<comment type="subcellular location">
    <subcellularLocation>
        <location evidence="1">Chromosome</location>
        <location evidence="1">Centromere</location>
        <location evidence="1">Kinetochore</location>
    </subcellularLocation>
</comment>
<dbReference type="InterPro" id="IPR015661">
    <property type="entry name" value="Bub1/Mad3"/>
</dbReference>
<dbReference type="GO" id="GO:0032991">
    <property type="term" value="C:protein-containing complex"/>
    <property type="evidence" value="ECO:0007669"/>
    <property type="project" value="UniProtKB-ARBA"/>
</dbReference>
<dbReference type="OMA" id="ADWCIMQ"/>
<feature type="region of interest" description="Disordered" evidence="8">
    <location>
        <begin position="364"/>
        <end position="388"/>
    </location>
</feature>
<dbReference type="InterPro" id="IPR011009">
    <property type="entry name" value="Kinase-like_dom_sf"/>
</dbReference>
<feature type="region of interest" description="Disordered" evidence="8">
    <location>
        <begin position="594"/>
        <end position="619"/>
    </location>
</feature>
<proteinExistence type="predicted"/>
<feature type="compositionally biased region" description="Polar residues" evidence="8">
    <location>
        <begin position="325"/>
        <end position="341"/>
    </location>
</feature>
<feature type="domain" description="Protein kinase" evidence="9">
    <location>
        <begin position="710"/>
        <end position="982"/>
    </location>
</feature>
<dbReference type="InterPro" id="IPR000719">
    <property type="entry name" value="Prot_kinase_dom"/>
</dbReference>
<dbReference type="GO" id="GO:0005634">
    <property type="term" value="C:nucleus"/>
    <property type="evidence" value="ECO:0007669"/>
    <property type="project" value="TreeGrafter"/>
</dbReference>
<feature type="region of interest" description="Disordered" evidence="8">
    <location>
        <begin position="465"/>
        <end position="485"/>
    </location>
</feature>
<feature type="region of interest" description="Disordered" evidence="8">
    <location>
        <begin position="279"/>
        <end position="341"/>
    </location>
</feature>
<feature type="compositionally biased region" description="Low complexity" evidence="8">
    <location>
        <begin position="371"/>
        <end position="380"/>
    </location>
</feature>
<gene>
    <name evidence="10" type="primary">Cre-bub-1</name>
    <name evidence="10" type="ORF">CRE_20094</name>
</gene>
<protein>
    <submittedName>
        <fullName evidence="10">CRE-BUB-1 protein</fullName>
    </submittedName>
</protein>
<feature type="binding site" evidence="7">
    <location>
        <position position="738"/>
    </location>
    <ligand>
        <name>ATP</name>
        <dbReference type="ChEBI" id="CHEBI:30616"/>
    </ligand>
</feature>
<accession>E3NLY9</accession>
<dbReference type="SMART" id="SM00220">
    <property type="entry name" value="S_TKc"/>
    <property type="match status" value="1"/>
</dbReference>
<dbReference type="GeneID" id="9823422"/>
<dbReference type="AlphaFoldDB" id="E3NLY9"/>
<feature type="compositionally biased region" description="Acidic residues" evidence="8">
    <location>
        <begin position="469"/>
        <end position="481"/>
    </location>
</feature>
<evidence type="ECO:0000256" key="4">
    <source>
        <dbReference type="ARBA" id="ARBA00022838"/>
    </source>
</evidence>
<evidence type="ECO:0000256" key="7">
    <source>
        <dbReference type="PROSITE-ProRule" id="PRU10141"/>
    </source>
</evidence>
<feature type="region of interest" description="Disordered" evidence="8">
    <location>
        <begin position="501"/>
        <end position="525"/>
    </location>
</feature>
<dbReference type="Gene3D" id="1.10.510.10">
    <property type="entry name" value="Transferase(Phosphotransferase) domain 1"/>
    <property type="match status" value="1"/>
</dbReference>
<evidence type="ECO:0000259" key="9">
    <source>
        <dbReference type="PROSITE" id="PS50011"/>
    </source>
</evidence>
<dbReference type="OrthoDB" id="248495at2759"/>
<evidence type="ECO:0000256" key="2">
    <source>
        <dbReference type="ARBA" id="ARBA00022454"/>
    </source>
</evidence>
<dbReference type="KEGG" id="crq:GCK72_000179"/>
<dbReference type="FunCoup" id="E3NLY9">
    <property type="interactions" value="89"/>
</dbReference>
<dbReference type="PROSITE" id="PS00107">
    <property type="entry name" value="PROTEIN_KINASE_ATP"/>
    <property type="match status" value="1"/>
</dbReference>
<dbReference type="HOGENOM" id="CLU_012854_0_0_1"/>
<dbReference type="Gene3D" id="1.25.40.430">
    <property type="match status" value="1"/>
</dbReference>
<dbReference type="FunFam" id="1.10.510.10:FF:001544">
    <property type="entry name" value="Protein CBG12075"/>
    <property type="match status" value="1"/>
</dbReference>
<dbReference type="RefSeq" id="XP_003090582.2">
    <property type="nucleotide sequence ID" value="XM_003090534.2"/>
</dbReference>
<keyword evidence="11" id="KW-1185">Reference proteome</keyword>
<evidence type="ECO:0000313" key="11">
    <source>
        <dbReference type="Proteomes" id="UP000008281"/>
    </source>
</evidence>
<dbReference type="GO" id="GO:0005524">
    <property type="term" value="F:ATP binding"/>
    <property type="evidence" value="ECO:0007669"/>
    <property type="project" value="UniProtKB-UniRule"/>
</dbReference>
<dbReference type="InterPro" id="IPR017441">
    <property type="entry name" value="Protein_kinase_ATP_BS"/>
</dbReference>
<evidence type="ECO:0000256" key="8">
    <source>
        <dbReference type="SAM" id="MobiDB-lite"/>
    </source>
</evidence>
<reference evidence="10" key="1">
    <citation type="submission" date="2007-07" db="EMBL/GenBank/DDBJ databases">
        <title>PCAP assembly of the Caenorhabditis remanei genome.</title>
        <authorList>
            <consortium name="The Caenorhabditis remanei Sequencing Consortium"/>
            <person name="Wilson R.K."/>
        </authorList>
    </citation>
    <scope>NUCLEOTIDE SEQUENCE [LARGE SCALE GENOMIC DNA]</scope>
    <source>
        <strain evidence="10">PB4641</strain>
    </source>
</reference>
<dbReference type="GO" id="GO:0004672">
    <property type="term" value="F:protein kinase activity"/>
    <property type="evidence" value="ECO:0007669"/>
    <property type="project" value="InterPro"/>
</dbReference>